<comment type="caution">
    <text evidence="1">The sequence shown here is derived from an EMBL/GenBank/DDBJ whole genome shotgun (WGS) entry which is preliminary data.</text>
</comment>
<evidence type="ECO:0000313" key="1">
    <source>
        <dbReference type="EMBL" id="MEU6820766.1"/>
    </source>
</evidence>
<dbReference type="EMBL" id="JBEYXV010000004">
    <property type="protein sequence ID" value="MEU6820766.1"/>
    <property type="molecule type" value="Genomic_DNA"/>
</dbReference>
<reference evidence="1 2" key="1">
    <citation type="submission" date="2024-06" db="EMBL/GenBank/DDBJ databases">
        <title>The Natural Products Discovery Center: Release of the First 8490 Sequenced Strains for Exploring Actinobacteria Biosynthetic Diversity.</title>
        <authorList>
            <person name="Kalkreuter E."/>
            <person name="Kautsar S.A."/>
            <person name="Yang D."/>
            <person name="Bader C.D."/>
            <person name="Teijaro C.N."/>
            <person name="Fluegel L."/>
            <person name="Davis C.M."/>
            <person name="Simpson J.R."/>
            <person name="Lauterbach L."/>
            <person name="Steele A.D."/>
            <person name="Gui C."/>
            <person name="Meng S."/>
            <person name="Li G."/>
            <person name="Viehrig K."/>
            <person name="Ye F."/>
            <person name="Su P."/>
            <person name="Kiefer A.F."/>
            <person name="Nichols A."/>
            <person name="Cepeda A.J."/>
            <person name="Yan W."/>
            <person name="Fan B."/>
            <person name="Jiang Y."/>
            <person name="Adhikari A."/>
            <person name="Zheng C.-J."/>
            <person name="Schuster L."/>
            <person name="Cowan T.M."/>
            <person name="Smanski M.J."/>
            <person name="Chevrette M.G."/>
            <person name="De Carvalho L.P.S."/>
            <person name="Shen B."/>
        </authorList>
    </citation>
    <scope>NUCLEOTIDE SEQUENCE [LARGE SCALE GENOMIC DNA]</scope>
    <source>
        <strain evidence="1 2">NPDC046838</strain>
    </source>
</reference>
<keyword evidence="2" id="KW-1185">Reference proteome</keyword>
<evidence type="ECO:0000313" key="2">
    <source>
        <dbReference type="Proteomes" id="UP001551176"/>
    </source>
</evidence>
<gene>
    <name evidence="1" type="ORF">ABZ921_09065</name>
</gene>
<name>A0ABV3BIG0_9ACTN</name>
<dbReference type="Proteomes" id="UP001551176">
    <property type="component" value="Unassembled WGS sequence"/>
</dbReference>
<sequence length="197" mass="20897">MSTSVPVSPAPVRRGSSLTRFVVLFLLPLLTAASGFLVAPGQAHAAHAAQVPAAAAIAAPAAVVDEPCTSSDPAVCMIREMTPEQRAQARETRIRYHQLLDTMEDVADRMHAAGSSDEEIARTLVDMRNDAKDITRAGMSPEAVQALEARNMKKYGNPLGPTADQQYAKYGSWSAVIAAATRSSAAVDRELGLEPRG</sequence>
<proteinExistence type="predicted"/>
<organism evidence="1 2">
    <name type="scientific">Streptomyces atriruber</name>
    <dbReference type="NCBI Taxonomy" id="545121"/>
    <lineage>
        <taxon>Bacteria</taxon>
        <taxon>Bacillati</taxon>
        <taxon>Actinomycetota</taxon>
        <taxon>Actinomycetes</taxon>
        <taxon>Kitasatosporales</taxon>
        <taxon>Streptomycetaceae</taxon>
        <taxon>Streptomyces</taxon>
    </lineage>
</organism>
<accession>A0ABV3BIG0</accession>
<dbReference type="RefSeq" id="WP_359346579.1">
    <property type="nucleotide sequence ID" value="NZ_JBEYXV010000004.1"/>
</dbReference>
<protein>
    <submittedName>
        <fullName evidence="1">Uncharacterized protein</fullName>
    </submittedName>
</protein>